<comment type="similarity">
    <text evidence="3">Belongs to the UPRTase family.</text>
</comment>
<keyword evidence="12" id="KW-1185">Reference proteome</keyword>
<dbReference type="Gene3D" id="3.40.50.2020">
    <property type="match status" value="1"/>
</dbReference>
<dbReference type="InParanoid" id="A0A194XQ12"/>
<keyword evidence="5" id="KW-0021">Allosteric enzyme</keyword>
<dbReference type="CDD" id="cd06223">
    <property type="entry name" value="PRTases_typeI"/>
    <property type="match status" value="1"/>
</dbReference>
<comment type="pathway">
    <text evidence="2">Pyrimidine metabolism; UMP biosynthesis via salvage pathway; UMP from uracil: step 1/1.</text>
</comment>
<dbReference type="GO" id="GO:0005525">
    <property type="term" value="F:GTP binding"/>
    <property type="evidence" value="ECO:0007669"/>
    <property type="project" value="UniProtKB-KW"/>
</dbReference>
<evidence type="ECO:0000259" key="10">
    <source>
        <dbReference type="Pfam" id="PF14681"/>
    </source>
</evidence>
<evidence type="ECO:0000256" key="3">
    <source>
        <dbReference type="ARBA" id="ARBA00009516"/>
    </source>
</evidence>
<evidence type="ECO:0000256" key="1">
    <source>
        <dbReference type="ARBA" id="ARBA00001946"/>
    </source>
</evidence>
<dbReference type="EC" id="2.4.2.9" evidence="4"/>
<dbReference type="KEGG" id="psco:LY89DRAFT_704815"/>
<dbReference type="PANTHER" id="PTHR32315:SF4">
    <property type="entry name" value="URACIL PHOSPHORIBOSYLTRANSFERASE, CHLOROPLASTIC"/>
    <property type="match status" value="1"/>
</dbReference>
<dbReference type="EMBL" id="KQ947407">
    <property type="protein sequence ID" value="KUJ22144.1"/>
    <property type="molecule type" value="Genomic_DNA"/>
</dbReference>
<comment type="cofactor">
    <cofactor evidence="1">
        <name>Mg(2+)</name>
        <dbReference type="ChEBI" id="CHEBI:18420"/>
    </cofactor>
</comment>
<keyword evidence="6" id="KW-0328">Glycosyltransferase</keyword>
<evidence type="ECO:0000313" key="12">
    <source>
        <dbReference type="Proteomes" id="UP000070700"/>
    </source>
</evidence>
<organism evidence="11 12">
    <name type="scientific">Mollisia scopiformis</name>
    <name type="common">Conifer needle endophyte fungus</name>
    <name type="synonym">Phialocephala scopiformis</name>
    <dbReference type="NCBI Taxonomy" id="149040"/>
    <lineage>
        <taxon>Eukaryota</taxon>
        <taxon>Fungi</taxon>
        <taxon>Dikarya</taxon>
        <taxon>Ascomycota</taxon>
        <taxon>Pezizomycotina</taxon>
        <taxon>Leotiomycetes</taxon>
        <taxon>Helotiales</taxon>
        <taxon>Mollisiaceae</taxon>
        <taxon>Mollisia</taxon>
    </lineage>
</organism>
<keyword evidence="7" id="KW-0808">Transferase</keyword>
<dbReference type="Proteomes" id="UP000070700">
    <property type="component" value="Unassembled WGS sequence"/>
</dbReference>
<dbReference type="InterPro" id="IPR050054">
    <property type="entry name" value="UPRTase/APRTase"/>
</dbReference>
<gene>
    <name evidence="11" type="ORF">LY89DRAFT_704815</name>
</gene>
<accession>A0A194XQ12</accession>
<dbReference type="InterPro" id="IPR029057">
    <property type="entry name" value="PRTase-like"/>
</dbReference>
<evidence type="ECO:0000313" key="11">
    <source>
        <dbReference type="EMBL" id="KUJ22144.1"/>
    </source>
</evidence>
<sequence length="234" mass="24794">MSHSLPPNVHVSTHPCLQAKLSQLRASTTNARETKALVHEISFIVGCEATAAGLSAVKGPAAKTALGYEYTTTTISPSTISLVPILRSGLGMLDAIQTLLPHAVPVHHLGLFREPVTLEPVEYYNNLPYHIPAPSSPSNSHNTSASELAILLDPVIATGGTSAAAIQTLKEWGVKRVIVIAVLGAVPGMLRAAKEWEEGVEIWVAGVDEDCNERGMIRPGLGDVGDRLFLTIGK</sequence>
<dbReference type="OrthoDB" id="10257085at2759"/>
<evidence type="ECO:0000256" key="4">
    <source>
        <dbReference type="ARBA" id="ARBA00011894"/>
    </source>
</evidence>
<dbReference type="AlphaFoldDB" id="A0A194XQ12"/>
<evidence type="ECO:0000256" key="8">
    <source>
        <dbReference type="ARBA" id="ARBA00022741"/>
    </source>
</evidence>
<dbReference type="GO" id="GO:0004845">
    <property type="term" value="F:uracil phosphoribosyltransferase activity"/>
    <property type="evidence" value="ECO:0007669"/>
    <property type="project" value="UniProtKB-EC"/>
</dbReference>
<dbReference type="RefSeq" id="XP_018076499.1">
    <property type="nucleotide sequence ID" value="XM_018217404.1"/>
</dbReference>
<evidence type="ECO:0000256" key="9">
    <source>
        <dbReference type="ARBA" id="ARBA00023134"/>
    </source>
</evidence>
<dbReference type="NCBIfam" id="NF001097">
    <property type="entry name" value="PRK00129.1"/>
    <property type="match status" value="1"/>
</dbReference>
<feature type="domain" description="Phosphoribosyltransferase" evidence="10">
    <location>
        <begin position="11"/>
        <end position="231"/>
    </location>
</feature>
<keyword evidence="9" id="KW-0342">GTP-binding</keyword>
<dbReference type="SUPFAM" id="SSF53271">
    <property type="entry name" value="PRTase-like"/>
    <property type="match status" value="1"/>
</dbReference>
<evidence type="ECO:0000256" key="2">
    <source>
        <dbReference type="ARBA" id="ARBA00005180"/>
    </source>
</evidence>
<keyword evidence="8" id="KW-0547">Nucleotide-binding</keyword>
<dbReference type="FunFam" id="3.40.50.2020:FF:000049">
    <property type="entry name" value="Putative uracil phosphoribosyltransferase urg2"/>
    <property type="match status" value="1"/>
</dbReference>
<proteinExistence type="inferred from homology"/>
<evidence type="ECO:0000256" key="5">
    <source>
        <dbReference type="ARBA" id="ARBA00022533"/>
    </source>
</evidence>
<evidence type="ECO:0000256" key="6">
    <source>
        <dbReference type="ARBA" id="ARBA00022676"/>
    </source>
</evidence>
<name>A0A194XQ12_MOLSC</name>
<dbReference type="Pfam" id="PF14681">
    <property type="entry name" value="UPRTase"/>
    <property type="match status" value="1"/>
</dbReference>
<protein>
    <recommendedName>
        <fullName evidence="4">uracil phosphoribosyltransferase</fullName>
        <ecNumber evidence="4">2.4.2.9</ecNumber>
    </recommendedName>
</protein>
<dbReference type="STRING" id="149040.A0A194XQ12"/>
<evidence type="ECO:0000256" key="7">
    <source>
        <dbReference type="ARBA" id="ARBA00022679"/>
    </source>
</evidence>
<reference evidence="11 12" key="1">
    <citation type="submission" date="2015-10" db="EMBL/GenBank/DDBJ databases">
        <title>Full genome of DAOMC 229536 Phialocephala scopiformis, a fungal endophyte of spruce producing the potent anti-insectan compound rugulosin.</title>
        <authorList>
            <consortium name="DOE Joint Genome Institute"/>
            <person name="Walker A.K."/>
            <person name="Frasz S.L."/>
            <person name="Seifert K.A."/>
            <person name="Miller J.D."/>
            <person name="Mondo S.J."/>
            <person name="Labutti K."/>
            <person name="Lipzen A."/>
            <person name="Dockter R."/>
            <person name="Kennedy M."/>
            <person name="Grigoriev I.V."/>
            <person name="Spatafora J.W."/>
        </authorList>
    </citation>
    <scope>NUCLEOTIDE SEQUENCE [LARGE SCALE GENOMIC DNA]</scope>
    <source>
        <strain evidence="11 12">CBS 120377</strain>
    </source>
</reference>
<dbReference type="InterPro" id="IPR000836">
    <property type="entry name" value="PRTase_dom"/>
</dbReference>
<dbReference type="GeneID" id="28827130"/>
<dbReference type="PANTHER" id="PTHR32315">
    <property type="entry name" value="ADENINE PHOSPHORIBOSYLTRANSFERASE"/>
    <property type="match status" value="1"/>
</dbReference>